<dbReference type="RefSeq" id="WP_343840064.1">
    <property type="nucleotide sequence ID" value="NZ_BAAADO010000003.1"/>
</dbReference>
<dbReference type="GO" id="GO:0016787">
    <property type="term" value="F:hydrolase activity"/>
    <property type="evidence" value="ECO:0007669"/>
    <property type="project" value="UniProtKB-KW"/>
</dbReference>
<dbReference type="Proteomes" id="UP001500880">
    <property type="component" value="Unassembled WGS sequence"/>
</dbReference>
<dbReference type="Pfam" id="PF12697">
    <property type="entry name" value="Abhydrolase_6"/>
    <property type="match status" value="1"/>
</dbReference>
<feature type="domain" description="AB hydrolase-1" evidence="1">
    <location>
        <begin position="16"/>
        <end position="260"/>
    </location>
</feature>
<evidence type="ECO:0000259" key="1">
    <source>
        <dbReference type="Pfam" id="PF12697"/>
    </source>
</evidence>
<dbReference type="PANTHER" id="PTHR43798:SF33">
    <property type="entry name" value="HYDROLASE, PUTATIVE (AFU_ORTHOLOGUE AFUA_2G14860)-RELATED"/>
    <property type="match status" value="1"/>
</dbReference>
<dbReference type="InterPro" id="IPR029058">
    <property type="entry name" value="AB_hydrolase_fold"/>
</dbReference>
<dbReference type="InterPro" id="IPR000073">
    <property type="entry name" value="AB_hydrolase_1"/>
</dbReference>
<dbReference type="InterPro" id="IPR000639">
    <property type="entry name" value="Epox_hydrolase-like"/>
</dbReference>
<protein>
    <submittedName>
        <fullName evidence="2">Alpha/beta hydrolase</fullName>
    </submittedName>
</protein>
<organism evidence="2 3">
    <name type="scientific">Salinibacillus aidingensis</name>
    <dbReference type="NCBI Taxonomy" id="237684"/>
    <lineage>
        <taxon>Bacteria</taxon>
        <taxon>Bacillati</taxon>
        <taxon>Bacillota</taxon>
        <taxon>Bacilli</taxon>
        <taxon>Bacillales</taxon>
        <taxon>Bacillaceae</taxon>
        <taxon>Salinibacillus</taxon>
    </lineage>
</organism>
<proteinExistence type="predicted"/>
<accession>A0ABP3L877</accession>
<sequence>MEIQVHEWGDKESRTLVLLHGMGSTGLNFSEWTQHLKEDFHIVALDLPGHGRTHPFPDEEDYHPSYIANQLGKQIKKAEKSGVILVGHSWGAHLALYIAKAFPELVDGVVLLDGGYLQIDKISKLEDELEQVEKVYNQVRFPSWEAFIEAEKSETNHWSDELEKAAKAQMTERDGEVRLAASVPTTRGIIKGIFSEPTRDVFSCIDCPVLLLISTIPEELEELRREAIGEMKQKMMNLNSIAIPDTTHNIYVDAPEDVADKLITWVRDELTKGKV</sequence>
<evidence type="ECO:0000313" key="3">
    <source>
        <dbReference type="Proteomes" id="UP001500880"/>
    </source>
</evidence>
<dbReference type="EMBL" id="BAAADO010000003">
    <property type="protein sequence ID" value="GAA0492736.1"/>
    <property type="molecule type" value="Genomic_DNA"/>
</dbReference>
<dbReference type="PRINTS" id="PR00111">
    <property type="entry name" value="ABHYDROLASE"/>
</dbReference>
<comment type="caution">
    <text evidence="2">The sequence shown here is derived from an EMBL/GenBank/DDBJ whole genome shotgun (WGS) entry which is preliminary data.</text>
</comment>
<dbReference type="PANTHER" id="PTHR43798">
    <property type="entry name" value="MONOACYLGLYCEROL LIPASE"/>
    <property type="match status" value="1"/>
</dbReference>
<name>A0ABP3L877_9BACI</name>
<dbReference type="Gene3D" id="3.40.50.1820">
    <property type="entry name" value="alpha/beta hydrolase"/>
    <property type="match status" value="1"/>
</dbReference>
<dbReference type="SUPFAM" id="SSF53474">
    <property type="entry name" value="alpha/beta-Hydrolases"/>
    <property type="match status" value="1"/>
</dbReference>
<dbReference type="PRINTS" id="PR00412">
    <property type="entry name" value="EPOXHYDRLASE"/>
</dbReference>
<dbReference type="InterPro" id="IPR050266">
    <property type="entry name" value="AB_hydrolase_sf"/>
</dbReference>
<gene>
    <name evidence="2" type="ORF">GCM10008986_18890</name>
</gene>
<reference evidence="3" key="1">
    <citation type="journal article" date="2019" name="Int. J. Syst. Evol. Microbiol.">
        <title>The Global Catalogue of Microorganisms (GCM) 10K type strain sequencing project: providing services to taxonomists for standard genome sequencing and annotation.</title>
        <authorList>
            <consortium name="The Broad Institute Genomics Platform"/>
            <consortium name="The Broad Institute Genome Sequencing Center for Infectious Disease"/>
            <person name="Wu L."/>
            <person name="Ma J."/>
        </authorList>
    </citation>
    <scope>NUCLEOTIDE SEQUENCE [LARGE SCALE GENOMIC DNA]</scope>
    <source>
        <strain evidence="3">JCM 12389</strain>
    </source>
</reference>
<evidence type="ECO:0000313" key="2">
    <source>
        <dbReference type="EMBL" id="GAA0492736.1"/>
    </source>
</evidence>
<keyword evidence="2" id="KW-0378">Hydrolase</keyword>
<keyword evidence="3" id="KW-1185">Reference proteome</keyword>